<dbReference type="Proteomes" id="UP000295252">
    <property type="component" value="Chromosome III"/>
</dbReference>
<dbReference type="STRING" id="49390.A0A068UYB0"/>
<dbReference type="GO" id="GO:0080120">
    <property type="term" value="P:CAAX-box protein maturation"/>
    <property type="evidence" value="ECO:0007669"/>
    <property type="project" value="UniProtKB-ARBA"/>
</dbReference>
<accession>A0A068UYB0</accession>
<feature type="transmembrane region" description="Helical" evidence="2">
    <location>
        <begin position="175"/>
        <end position="195"/>
    </location>
</feature>
<feature type="transmembrane region" description="Helical" evidence="2">
    <location>
        <begin position="124"/>
        <end position="143"/>
    </location>
</feature>
<keyword evidence="2" id="KW-0812">Transmembrane</keyword>
<feature type="region of interest" description="Disordered" evidence="1">
    <location>
        <begin position="62"/>
        <end position="91"/>
    </location>
</feature>
<dbReference type="PANTHER" id="PTHR43592">
    <property type="entry name" value="CAAX AMINO TERMINAL PROTEASE"/>
    <property type="match status" value="1"/>
</dbReference>
<evidence type="ECO:0000256" key="1">
    <source>
        <dbReference type="SAM" id="MobiDB-lite"/>
    </source>
</evidence>
<protein>
    <recommendedName>
        <fullName evidence="3">CAAX prenyl protease 2/Lysostaphin resistance protein A-like domain-containing protein</fullName>
    </recommendedName>
</protein>
<feature type="domain" description="CAAX prenyl protease 2/Lysostaphin resistance protein A-like" evidence="3">
    <location>
        <begin position="216"/>
        <end position="301"/>
    </location>
</feature>
<dbReference type="InParanoid" id="A0A068UYB0"/>
<name>A0A068UYB0_COFCA</name>
<proteinExistence type="predicted"/>
<sequence>MEVVTLNCCWKSRPYNLSASVFQPLGMEFVGPRNSAEMSPARFFSGFRVGLRVFASRNSVKKSRKREKSQKYDTSPSNKAVLEENDAVSNTPPLADNYIQENSNTSSFNHSEAQSTLLIPSRGAVLWACSITSCLIGTLGVVIRQVSHFASTKGWPVIDASSEISLNFETWHLELIVGLVILISSCRYLLLNIWLDFAESSGAANQQVLSSLEPSDYVVVAFLPGISEELLFRGALLPLFGMDWKSVFAVAALFGILHLGSGRKHSFAVWAMFVGLAYGYATVVSSSIIVPMASHAMNNLVGGIMWRYTSKSSK</sequence>
<dbReference type="OrthoDB" id="2017864at2759"/>
<dbReference type="FunCoup" id="A0A068UYB0">
    <property type="interactions" value="406"/>
</dbReference>
<keyword evidence="5" id="KW-1185">Reference proteome</keyword>
<gene>
    <name evidence="4" type="ORF">GSCOC_T00038164001</name>
</gene>
<organism evidence="4 5">
    <name type="scientific">Coffea canephora</name>
    <name type="common">Robusta coffee</name>
    <dbReference type="NCBI Taxonomy" id="49390"/>
    <lineage>
        <taxon>Eukaryota</taxon>
        <taxon>Viridiplantae</taxon>
        <taxon>Streptophyta</taxon>
        <taxon>Embryophyta</taxon>
        <taxon>Tracheophyta</taxon>
        <taxon>Spermatophyta</taxon>
        <taxon>Magnoliopsida</taxon>
        <taxon>eudicotyledons</taxon>
        <taxon>Gunneridae</taxon>
        <taxon>Pentapetalae</taxon>
        <taxon>asterids</taxon>
        <taxon>lamiids</taxon>
        <taxon>Gentianales</taxon>
        <taxon>Rubiaceae</taxon>
        <taxon>Ixoroideae</taxon>
        <taxon>Gardenieae complex</taxon>
        <taxon>Bertiereae - Coffeeae clade</taxon>
        <taxon>Coffeeae</taxon>
        <taxon>Coffea</taxon>
    </lineage>
</organism>
<evidence type="ECO:0000313" key="4">
    <source>
        <dbReference type="EMBL" id="CDP13277.1"/>
    </source>
</evidence>
<dbReference type="Pfam" id="PF02517">
    <property type="entry name" value="Rce1-like"/>
    <property type="match status" value="1"/>
</dbReference>
<feature type="transmembrane region" description="Helical" evidence="2">
    <location>
        <begin position="267"/>
        <end position="290"/>
    </location>
</feature>
<reference evidence="5" key="1">
    <citation type="journal article" date="2014" name="Science">
        <title>The coffee genome provides insight into the convergent evolution of caffeine biosynthesis.</title>
        <authorList>
            <person name="Denoeud F."/>
            <person name="Carretero-Paulet L."/>
            <person name="Dereeper A."/>
            <person name="Droc G."/>
            <person name="Guyot R."/>
            <person name="Pietrella M."/>
            <person name="Zheng C."/>
            <person name="Alberti A."/>
            <person name="Anthony F."/>
            <person name="Aprea G."/>
            <person name="Aury J.M."/>
            <person name="Bento P."/>
            <person name="Bernard M."/>
            <person name="Bocs S."/>
            <person name="Campa C."/>
            <person name="Cenci A."/>
            <person name="Combes M.C."/>
            <person name="Crouzillat D."/>
            <person name="Da Silva C."/>
            <person name="Daddiego L."/>
            <person name="De Bellis F."/>
            <person name="Dussert S."/>
            <person name="Garsmeur O."/>
            <person name="Gayraud T."/>
            <person name="Guignon V."/>
            <person name="Jahn K."/>
            <person name="Jamilloux V."/>
            <person name="Joet T."/>
            <person name="Labadie K."/>
            <person name="Lan T."/>
            <person name="Leclercq J."/>
            <person name="Lepelley M."/>
            <person name="Leroy T."/>
            <person name="Li L.T."/>
            <person name="Librado P."/>
            <person name="Lopez L."/>
            <person name="Munoz A."/>
            <person name="Noel B."/>
            <person name="Pallavicini A."/>
            <person name="Perrotta G."/>
            <person name="Poncet V."/>
            <person name="Pot D."/>
            <person name="Priyono X."/>
            <person name="Rigoreau M."/>
            <person name="Rouard M."/>
            <person name="Rozas J."/>
            <person name="Tranchant-Dubreuil C."/>
            <person name="VanBuren R."/>
            <person name="Zhang Q."/>
            <person name="Andrade A.C."/>
            <person name="Argout X."/>
            <person name="Bertrand B."/>
            <person name="de Kochko A."/>
            <person name="Graziosi G."/>
            <person name="Henry R.J."/>
            <person name="Jayarama X."/>
            <person name="Ming R."/>
            <person name="Nagai C."/>
            <person name="Rounsley S."/>
            <person name="Sankoff D."/>
            <person name="Giuliano G."/>
            <person name="Albert V.A."/>
            <person name="Wincker P."/>
            <person name="Lashermes P."/>
        </authorList>
    </citation>
    <scope>NUCLEOTIDE SEQUENCE [LARGE SCALE GENOMIC DNA]</scope>
    <source>
        <strain evidence="5">cv. DH200-94</strain>
    </source>
</reference>
<dbReference type="PhylomeDB" id="A0A068UYB0"/>
<dbReference type="InterPro" id="IPR003675">
    <property type="entry name" value="Rce1/LyrA-like_dom"/>
</dbReference>
<dbReference type="Gramene" id="CDP13277">
    <property type="protein sequence ID" value="CDP13277"/>
    <property type="gene ID" value="GSCOC_T00038164001"/>
</dbReference>
<feature type="transmembrane region" description="Helical" evidence="2">
    <location>
        <begin position="244"/>
        <end position="261"/>
    </location>
</feature>
<keyword evidence="2" id="KW-1133">Transmembrane helix</keyword>
<dbReference type="AlphaFoldDB" id="A0A068UYB0"/>
<dbReference type="OMA" id="LLHGKGC"/>
<dbReference type="PANTHER" id="PTHR43592:SF7">
    <property type="entry name" value="CAAX AMINO TERMINAL PROTEASE FAMILY PROTEIN"/>
    <property type="match status" value="1"/>
</dbReference>
<evidence type="ECO:0000259" key="3">
    <source>
        <dbReference type="Pfam" id="PF02517"/>
    </source>
</evidence>
<evidence type="ECO:0000313" key="5">
    <source>
        <dbReference type="Proteomes" id="UP000295252"/>
    </source>
</evidence>
<keyword evidence="2" id="KW-0472">Membrane</keyword>
<evidence type="ECO:0000256" key="2">
    <source>
        <dbReference type="SAM" id="Phobius"/>
    </source>
</evidence>
<dbReference type="GO" id="GO:0004175">
    <property type="term" value="F:endopeptidase activity"/>
    <property type="evidence" value="ECO:0007669"/>
    <property type="project" value="UniProtKB-ARBA"/>
</dbReference>
<dbReference type="EMBL" id="HG739158">
    <property type="protein sequence ID" value="CDP13277.1"/>
    <property type="molecule type" value="Genomic_DNA"/>
</dbReference>